<evidence type="ECO:0000313" key="1">
    <source>
        <dbReference type="EMBL" id="OXM86438.1"/>
    </source>
</evidence>
<proteinExistence type="predicted"/>
<keyword evidence="2" id="KW-1185">Reference proteome</keyword>
<organism evidence="1 2">
    <name type="scientific">Paenibacillus rigui</name>
    <dbReference type="NCBI Taxonomy" id="554312"/>
    <lineage>
        <taxon>Bacteria</taxon>
        <taxon>Bacillati</taxon>
        <taxon>Bacillota</taxon>
        <taxon>Bacilli</taxon>
        <taxon>Bacillales</taxon>
        <taxon>Paenibacillaceae</taxon>
        <taxon>Paenibacillus</taxon>
    </lineage>
</organism>
<accession>A0A229USN7</accession>
<dbReference type="Pfam" id="PF20092">
    <property type="entry name" value="DUF6483"/>
    <property type="match status" value="1"/>
</dbReference>
<sequence length="225" mass="25618">MYQRDYMMRLIQQFSEAMVKVMFQRRNRQFAEAMELLVQAMQRLLGLNSKMVQALAVKDIIALLSMQGRLDAGKGLLLADMLKAEGELLMDAGDERAGQASCMKALELLLEMRWMEETADLRDEVDSRIVPLLDATQKLRKSKAVLALLLGYYDSTGMLSKAEDTLFFMLEEDQGDPAVITQGLEMYERWLKLDVSAVEQGNLTRDELEESYEILIKMKQNGSSN</sequence>
<dbReference type="EMBL" id="NMQW01000015">
    <property type="protein sequence ID" value="OXM86438.1"/>
    <property type="molecule type" value="Genomic_DNA"/>
</dbReference>
<evidence type="ECO:0000313" key="2">
    <source>
        <dbReference type="Proteomes" id="UP000215509"/>
    </source>
</evidence>
<reference evidence="1 2" key="1">
    <citation type="submission" date="2017-07" db="EMBL/GenBank/DDBJ databases">
        <title>Genome sequencing and assembly of Paenibacillus rigui.</title>
        <authorList>
            <person name="Mayilraj S."/>
        </authorList>
    </citation>
    <scope>NUCLEOTIDE SEQUENCE [LARGE SCALE GENOMIC DNA]</scope>
    <source>
        <strain evidence="1 2">JCM 16352</strain>
    </source>
</reference>
<gene>
    <name evidence="1" type="ORF">CF651_10940</name>
</gene>
<dbReference type="Proteomes" id="UP000215509">
    <property type="component" value="Unassembled WGS sequence"/>
</dbReference>
<dbReference type="RefSeq" id="WP_094014893.1">
    <property type="nucleotide sequence ID" value="NZ_NMQW01000015.1"/>
</dbReference>
<protein>
    <submittedName>
        <fullName evidence="1">Uncharacterized protein</fullName>
    </submittedName>
</protein>
<comment type="caution">
    <text evidence="1">The sequence shown here is derived from an EMBL/GenBank/DDBJ whole genome shotgun (WGS) entry which is preliminary data.</text>
</comment>
<dbReference type="OrthoDB" id="1905743at2"/>
<dbReference type="InterPro" id="IPR045507">
    <property type="entry name" value="DUF6483"/>
</dbReference>
<name>A0A229USN7_9BACL</name>
<dbReference type="AlphaFoldDB" id="A0A229USN7"/>